<keyword evidence="3" id="KW-1185">Reference proteome</keyword>
<reference evidence="2 3" key="1">
    <citation type="journal article" date="2010" name="Nature">
        <title>The Ectocarpus genome and the independent evolution of multicellularity in brown algae.</title>
        <authorList>
            <person name="Cock J.M."/>
            <person name="Sterck L."/>
            <person name="Rouze P."/>
            <person name="Scornet D."/>
            <person name="Allen A.E."/>
            <person name="Amoutzias G."/>
            <person name="Anthouard V."/>
            <person name="Artiguenave F."/>
            <person name="Aury J.M."/>
            <person name="Badger J.H."/>
            <person name="Beszteri B."/>
            <person name="Billiau K."/>
            <person name="Bonnet E."/>
            <person name="Bothwell J.H."/>
            <person name="Bowler C."/>
            <person name="Boyen C."/>
            <person name="Brownlee C."/>
            <person name="Carrano C.J."/>
            <person name="Charrier B."/>
            <person name="Cho G.Y."/>
            <person name="Coelho S.M."/>
            <person name="Collen J."/>
            <person name="Corre E."/>
            <person name="Da Silva C."/>
            <person name="Delage L."/>
            <person name="Delaroque N."/>
            <person name="Dittami S.M."/>
            <person name="Doulbeau S."/>
            <person name="Elias M."/>
            <person name="Farnham G."/>
            <person name="Gachon C.M."/>
            <person name="Gschloessl B."/>
            <person name="Heesch S."/>
            <person name="Jabbari K."/>
            <person name="Jubin C."/>
            <person name="Kawai H."/>
            <person name="Kimura K."/>
            <person name="Kloareg B."/>
            <person name="Kupper F.C."/>
            <person name="Lang D."/>
            <person name="Le Bail A."/>
            <person name="Leblanc C."/>
            <person name="Lerouge P."/>
            <person name="Lohr M."/>
            <person name="Lopez P.J."/>
            <person name="Martens C."/>
            <person name="Maumus F."/>
            <person name="Michel G."/>
            <person name="Miranda-Saavedra D."/>
            <person name="Morales J."/>
            <person name="Moreau H."/>
            <person name="Motomura T."/>
            <person name="Nagasato C."/>
            <person name="Napoli C.A."/>
            <person name="Nelson D.R."/>
            <person name="Nyvall-Collen P."/>
            <person name="Peters A.F."/>
            <person name="Pommier C."/>
            <person name="Potin P."/>
            <person name="Poulain J."/>
            <person name="Quesneville H."/>
            <person name="Read B."/>
            <person name="Rensing S.A."/>
            <person name="Ritter A."/>
            <person name="Rousvoal S."/>
            <person name="Samanta M."/>
            <person name="Samson G."/>
            <person name="Schroeder D.C."/>
            <person name="Segurens B."/>
            <person name="Strittmatter M."/>
            <person name="Tonon T."/>
            <person name="Tregear J.W."/>
            <person name="Valentin K."/>
            <person name="von Dassow P."/>
            <person name="Yamagishi T."/>
            <person name="Van de Peer Y."/>
            <person name="Wincker P."/>
        </authorList>
    </citation>
    <scope>NUCLEOTIDE SEQUENCE [LARGE SCALE GENOMIC DNA]</scope>
    <source>
        <strain evidence="3">Ec32 / CCAP1310/4</strain>
    </source>
</reference>
<name>D7FTK9_ECTSI</name>
<evidence type="ECO:0000256" key="1">
    <source>
        <dbReference type="SAM" id="MobiDB-lite"/>
    </source>
</evidence>
<sequence>MASRQSSRVVTPTEKVLALEASRQTAARREAGDSSRASFRAAGDGHAQKVMSLGGEETPVQGEDSDAEVVAVDNPSSAAPAGKKKKRVSPKWSTWSDLTLMKHAIKHKTWRVAGLTDRVEDRKTRRRQKHPEQGIPPPKTSREKKPSWRSWCNSR</sequence>
<feature type="region of interest" description="Disordered" evidence="1">
    <location>
        <begin position="1"/>
        <end position="68"/>
    </location>
</feature>
<dbReference type="InParanoid" id="D7FTK9"/>
<dbReference type="OrthoDB" id="10619208at2759"/>
<evidence type="ECO:0000313" key="3">
    <source>
        <dbReference type="Proteomes" id="UP000002630"/>
    </source>
</evidence>
<dbReference type="Proteomes" id="UP000002630">
    <property type="component" value="Linkage Group LG30"/>
</dbReference>
<organism evidence="2 3">
    <name type="scientific">Ectocarpus siliculosus</name>
    <name type="common">Brown alga</name>
    <name type="synonym">Conferva siliculosa</name>
    <dbReference type="NCBI Taxonomy" id="2880"/>
    <lineage>
        <taxon>Eukaryota</taxon>
        <taxon>Sar</taxon>
        <taxon>Stramenopiles</taxon>
        <taxon>Ochrophyta</taxon>
        <taxon>PX clade</taxon>
        <taxon>Phaeophyceae</taxon>
        <taxon>Ectocarpales</taxon>
        <taxon>Ectocarpaceae</taxon>
        <taxon>Ectocarpus</taxon>
    </lineage>
</organism>
<gene>
    <name evidence="2" type="ORF">Esi_0251_0042</name>
</gene>
<proteinExistence type="predicted"/>
<accession>D7FTK9</accession>
<feature type="compositionally biased region" description="Polar residues" evidence="1">
    <location>
        <begin position="1"/>
        <end position="10"/>
    </location>
</feature>
<dbReference type="EMBL" id="FN649755">
    <property type="protein sequence ID" value="CBJ31400.1"/>
    <property type="molecule type" value="Genomic_DNA"/>
</dbReference>
<feature type="region of interest" description="Disordered" evidence="1">
    <location>
        <begin position="73"/>
        <end position="92"/>
    </location>
</feature>
<evidence type="ECO:0000313" key="2">
    <source>
        <dbReference type="EMBL" id="CBJ31400.1"/>
    </source>
</evidence>
<dbReference type="AlphaFoldDB" id="D7FTK9"/>
<protein>
    <submittedName>
        <fullName evidence="2">Uncharacterized protein</fullName>
    </submittedName>
</protein>
<feature type="region of interest" description="Disordered" evidence="1">
    <location>
        <begin position="111"/>
        <end position="155"/>
    </location>
</feature>
<dbReference type="EMBL" id="FN648433">
    <property type="protein sequence ID" value="CBJ31400.1"/>
    <property type="molecule type" value="Genomic_DNA"/>
</dbReference>